<keyword evidence="1 4" id="KW-0560">Oxidoreductase</keyword>
<dbReference type="Gene3D" id="3.30.9.10">
    <property type="entry name" value="D-Amino Acid Oxidase, subunit A, domain 2"/>
    <property type="match status" value="1"/>
</dbReference>
<dbReference type="SUPFAM" id="SSF51905">
    <property type="entry name" value="FAD/NAD(P)-binding domain"/>
    <property type="match status" value="1"/>
</dbReference>
<evidence type="ECO:0000256" key="2">
    <source>
        <dbReference type="SAM" id="MobiDB-lite"/>
    </source>
</evidence>
<dbReference type="GO" id="GO:0016491">
    <property type="term" value="F:oxidoreductase activity"/>
    <property type="evidence" value="ECO:0007669"/>
    <property type="project" value="UniProtKB-KW"/>
</dbReference>
<evidence type="ECO:0000256" key="1">
    <source>
        <dbReference type="ARBA" id="ARBA00023002"/>
    </source>
</evidence>
<reference evidence="5" key="1">
    <citation type="journal article" date="2019" name="Int. J. Syst. Evol. Microbiol.">
        <title>The Global Catalogue of Microorganisms (GCM) 10K type strain sequencing project: providing services to taxonomists for standard genome sequencing and annotation.</title>
        <authorList>
            <consortium name="The Broad Institute Genomics Platform"/>
            <consortium name="The Broad Institute Genome Sequencing Center for Infectious Disease"/>
            <person name="Wu L."/>
            <person name="Ma J."/>
        </authorList>
    </citation>
    <scope>NUCLEOTIDE SEQUENCE [LARGE SCALE GENOMIC DNA]</scope>
    <source>
        <strain evidence="5">KCTC 42182</strain>
    </source>
</reference>
<dbReference type="RefSeq" id="WP_379730007.1">
    <property type="nucleotide sequence ID" value="NZ_JBHRYJ010000008.1"/>
</dbReference>
<dbReference type="Proteomes" id="UP001595711">
    <property type="component" value="Unassembled WGS sequence"/>
</dbReference>
<feature type="region of interest" description="Disordered" evidence="2">
    <location>
        <begin position="443"/>
        <end position="466"/>
    </location>
</feature>
<evidence type="ECO:0000313" key="4">
    <source>
        <dbReference type="EMBL" id="MFC3678376.1"/>
    </source>
</evidence>
<dbReference type="Gene3D" id="3.50.50.60">
    <property type="entry name" value="FAD/NAD(P)-binding domain"/>
    <property type="match status" value="1"/>
</dbReference>
<dbReference type="EMBL" id="JBHRYJ010000008">
    <property type="protein sequence ID" value="MFC3678376.1"/>
    <property type="molecule type" value="Genomic_DNA"/>
</dbReference>
<dbReference type="PANTHER" id="PTHR13847">
    <property type="entry name" value="SARCOSINE DEHYDROGENASE-RELATED"/>
    <property type="match status" value="1"/>
</dbReference>
<feature type="domain" description="FAD dependent oxidoreductase" evidence="3">
    <location>
        <begin position="40"/>
        <end position="393"/>
    </location>
</feature>
<evidence type="ECO:0000259" key="3">
    <source>
        <dbReference type="Pfam" id="PF01266"/>
    </source>
</evidence>
<gene>
    <name evidence="4" type="ORF">ACFOOQ_22715</name>
</gene>
<sequence length="466" mass="50235">MVPLAHSPNADSSGMPFTPYSRTGGTPLWCEPLGTDIEADIVIVGGGIAGISTALHASLAGLKAVVLEGKEVGWGASSRNSGHIPAATRQEPSAIMRSFGPVHGRRIIDASREAPELVYGLAERYGMDASAVRAGGIQAAHNATALEKLRRRVSDLHALGYEVRLLDAEETASLVGCAPGVYKGAVFDPAGGTLNPLAYVRGLARAAIGAGARICEHTMVHGIERSGDGWLAKCRSGSVRARFAIVSTNGYGAGLLPRLWRSVIAIRAYQFMTEPLPEDIRRTVLPQGQGFTDTRRLMSGIRIHKDGRLHFSGIGPLFGPEREPNIDASMARVRFLFPQIKSIAFDYWWSGWMAMNQEHSWKIHEVEPRLLAILGCNGRGVGLATIYGRELADYIAGKPAADLALPLQPVKPIAVHPFRRPLVGALATGYRVMDALETALSRPDRNRRAERRKLQATGAARKEAPE</sequence>
<dbReference type="PANTHER" id="PTHR13847:SF281">
    <property type="entry name" value="FAD DEPENDENT OXIDOREDUCTASE DOMAIN-CONTAINING PROTEIN"/>
    <property type="match status" value="1"/>
</dbReference>
<organism evidence="4 5">
    <name type="scientific">Ferrovibrio xuzhouensis</name>
    <dbReference type="NCBI Taxonomy" id="1576914"/>
    <lineage>
        <taxon>Bacteria</taxon>
        <taxon>Pseudomonadati</taxon>
        <taxon>Pseudomonadota</taxon>
        <taxon>Alphaproteobacteria</taxon>
        <taxon>Rhodospirillales</taxon>
        <taxon>Rhodospirillaceae</taxon>
        <taxon>Ferrovibrio</taxon>
    </lineage>
</organism>
<name>A0ABV7VPA7_9PROT</name>
<evidence type="ECO:0000313" key="5">
    <source>
        <dbReference type="Proteomes" id="UP001595711"/>
    </source>
</evidence>
<keyword evidence="5" id="KW-1185">Reference proteome</keyword>
<dbReference type="EC" id="1.-.-.-" evidence="4"/>
<accession>A0ABV7VPA7</accession>
<proteinExistence type="predicted"/>
<dbReference type="InterPro" id="IPR006076">
    <property type="entry name" value="FAD-dep_OxRdtase"/>
</dbReference>
<dbReference type="Pfam" id="PF01266">
    <property type="entry name" value="DAO"/>
    <property type="match status" value="1"/>
</dbReference>
<dbReference type="InterPro" id="IPR036188">
    <property type="entry name" value="FAD/NAD-bd_sf"/>
</dbReference>
<protein>
    <submittedName>
        <fullName evidence="4">NAD(P)/FAD-dependent oxidoreductase</fullName>
        <ecNumber evidence="4">1.-.-.-</ecNumber>
    </submittedName>
</protein>
<comment type="caution">
    <text evidence="4">The sequence shown here is derived from an EMBL/GenBank/DDBJ whole genome shotgun (WGS) entry which is preliminary data.</text>
</comment>